<evidence type="ECO:0000313" key="2">
    <source>
        <dbReference type="EMBL" id="GBQ01732.1"/>
    </source>
</evidence>
<dbReference type="InterPro" id="IPR010982">
    <property type="entry name" value="Lambda_DNA-bd_dom_sf"/>
</dbReference>
<comment type="caution">
    <text evidence="2">The sequence shown here is derived from an EMBL/GenBank/DDBJ whole genome shotgun (WGS) entry which is preliminary data.</text>
</comment>
<dbReference type="SUPFAM" id="SSF47413">
    <property type="entry name" value="lambda repressor-like DNA-binding domains"/>
    <property type="match status" value="1"/>
</dbReference>
<sequence length="128" mass="13938">MASRQNPKSKAFGRYVANRAGARGYVLNGDGKAKLAEAAGMSEADITKILNGEYEIQPDPLKPLATALDVPQKELLRMAGVLEGRATLPQDRPLTVQLAAQRLGIKSPKNIELFQILVTALLDTEKRR</sequence>
<name>A0A388T0S4_9ACTN</name>
<dbReference type="CDD" id="cd00093">
    <property type="entry name" value="HTH_XRE"/>
    <property type="match status" value="1"/>
</dbReference>
<dbReference type="GO" id="GO:0003677">
    <property type="term" value="F:DNA binding"/>
    <property type="evidence" value="ECO:0007669"/>
    <property type="project" value="InterPro"/>
</dbReference>
<dbReference type="RefSeq" id="WP_147317701.1">
    <property type="nucleotide sequence ID" value="NZ_BGZL01000008.1"/>
</dbReference>
<dbReference type="InterPro" id="IPR001387">
    <property type="entry name" value="Cro/C1-type_HTH"/>
</dbReference>
<reference evidence="2 3" key="1">
    <citation type="submission" date="2018-07" db="EMBL/GenBank/DDBJ databases">
        <title>Whole Genome Shotgun Sequence of Streptomyces spongiicola strain 531S.</title>
        <authorList>
            <person name="Dohra H."/>
            <person name="Kodani S."/>
        </authorList>
    </citation>
    <scope>NUCLEOTIDE SEQUENCE [LARGE SCALE GENOMIC DNA]</scope>
    <source>
        <strain evidence="2 3">531S</strain>
    </source>
</reference>
<dbReference type="Pfam" id="PF13443">
    <property type="entry name" value="HTH_26"/>
    <property type="match status" value="1"/>
</dbReference>
<evidence type="ECO:0000313" key="3">
    <source>
        <dbReference type="Proteomes" id="UP000265354"/>
    </source>
</evidence>
<dbReference type="PROSITE" id="PS50943">
    <property type="entry name" value="HTH_CROC1"/>
    <property type="match status" value="1"/>
</dbReference>
<organism evidence="2 3">
    <name type="scientific">Streptomyces spongiicola</name>
    <dbReference type="NCBI Taxonomy" id="1690221"/>
    <lineage>
        <taxon>Bacteria</taxon>
        <taxon>Bacillati</taxon>
        <taxon>Actinomycetota</taxon>
        <taxon>Actinomycetes</taxon>
        <taxon>Kitasatosporales</taxon>
        <taxon>Streptomycetaceae</taxon>
        <taxon>Streptomyces</taxon>
    </lineage>
</organism>
<dbReference type="Gene3D" id="1.10.260.40">
    <property type="entry name" value="lambda repressor-like DNA-binding domains"/>
    <property type="match status" value="1"/>
</dbReference>
<protein>
    <recommendedName>
        <fullName evidence="1">HTH cro/C1-type domain-containing protein</fullName>
    </recommendedName>
</protein>
<evidence type="ECO:0000259" key="1">
    <source>
        <dbReference type="PROSITE" id="PS50943"/>
    </source>
</evidence>
<gene>
    <name evidence="2" type="ORF">SSP531S_31730</name>
</gene>
<accession>A0A388T0S4</accession>
<dbReference type="Proteomes" id="UP000265354">
    <property type="component" value="Unassembled WGS sequence"/>
</dbReference>
<proteinExistence type="predicted"/>
<dbReference type="EMBL" id="BGZL01000008">
    <property type="protein sequence ID" value="GBQ01732.1"/>
    <property type="molecule type" value="Genomic_DNA"/>
</dbReference>
<feature type="domain" description="HTH cro/C1-type" evidence="1">
    <location>
        <begin position="33"/>
        <end position="75"/>
    </location>
</feature>
<dbReference type="AlphaFoldDB" id="A0A388T0S4"/>